<dbReference type="Pfam" id="PF03480">
    <property type="entry name" value="DctP"/>
    <property type="match status" value="1"/>
</dbReference>
<evidence type="ECO:0000256" key="1">
    <source>
        <dbReference type="ARBA" id="ARBA00022729"/>
    </source>
</evidence>
<evidence type="ECO:0000313" key="2">
    <source>
        <dbReference type="EMBL" id="MBC8177714.1"/>
    </source>
</evidence>
<dbReference type="NCBIfam" id="NF037995">
    <property type="entry name" value="TRAP_S1"/>
    <property type="match status" value="1"/>
</dbReference>
<name>A0A8J6T7W7_9DELT</name>
<protein>
    <submittedName>
        <fullName evidence="2">TRAP transporter substrate-binding protein DctP</fullName>
    </submittedName>
</protein>
<dbReference type="AlphaFoldDB" id="A0A8J6T7W7"/>
<comment type="caution">
    <text evidence="2">The sequence shown here is derived from an EMBL/GenBank/DDBJ whole genome shotgun (WGS) entry which is preliminary data.</text>
</comment>
<organism evidence="2 3">
    <name type="scientific">Candidatus Desulfacyla euxinica</name>
    <dbReference type="NCBI Taxonomy" id="2841693"/>
    <lineage>
        <taxon>Bacteria</taxon>
        <taxon>Deltaproteobacteria</taxon>
        <taxon>Candidatus Desulfacyla</taxon>
    </lineage>
</organism>
<dbReference type="EMBL" id="JACNJD010000230">
    <property type="protein sequence ID" value="MBC8177714.1"/>
    <property type="molecule type" value="Genomic_DNA"/>
</dbReference>
<dbReference type="InterPro" id="IPR038404">
    <property type="entry name" value="TRAP_DctP_sf"/>
</dbReference>
<dbReference type="Gene3D" id="3.40.190.170">
    <property type="entry name" value="Bacterial extracellular solute-binding protein, family 7"/>
    <property type="match status" value="1"/>
</dbReference>
<evidence type="ECO:0000313" key="3">
    <source>
        <dbReference type="Proteomes" id="UP000650524"/>
    </source>
</evidence>
<accession>A0A8J6T7W7</accession>
<reference evidence="2 3" key="1">
    <citation type="submission" date="2020-08" db="EMBL/GenBank/DDBJ databases">
        <title>Bridging the membrane lipid divide: bacteria of the FCB group superphylum have the potential to synthesize archaeal ether lipids.</title>
        <authorList>
            <person name="Villanueva L."/>
            <person name="Von Meijenfeldt F.A.B."/>
            <person name="Westbye A.B."/>
            <person name="Yadav S."/>
            <person name="Hopmans E.C."/>
            <person name="Dutilh B.E."/>
            <person name="Sinninghe Damste J.S."/>
        </authorList>
    </citation>
    <scope>NUCLEOTIDE SEQUENCE [LARGE SCALE GENOMIC DNA]</scope>
    <source>
        <strain evidence="2">NIOZ-UU27</strain>
    </source>
</reference>
<sequence>MKKRTQLFFLFLCMWVFYQPLHELDAAKRPQYLIKFATVAPDGSTWVKQMRAIDKEIREKSGGRLGFRIYAGGIAGDELDVLKKIRIGQIHSAAFSGVGFGKILPMVRVLDLPFLFRTYEEVDLIHNELNPFFSDQFRKKGFELLGWAEVGNVHLLSKKPIRTVHDLSGLKVWTWSGDPIAKETFIAMGVNPIPLAITDVTTALNTGMIDTVYAPPLGALALQWQNYLDYMMALPLVHSTGAILISSRQYKKLPKDLANLLKDTLKKGMADLTTQLRDQTKEAIEIIRKSGVTIIPVPKGEALKKFHAAGAEVTRKLTGKVFPKKLLDRVYMLLKK</sequence>
<dbReference type="GO" id="GO:0055085">
    <property type="term" value="P:transmembrane transport"/>
    <property type="evidence" value="ECO:0007669"/>
    <property type="project" value="InterPro"/>
</dbReference>
<dbReference type="PANTHER" id="PTHR33376:SF5">
    <property type="entry name" value="EXTRACYTOPLASMIC SOLUTE RECEPTOR PROTEIN"/>
    <property type="match status" value="1"/>
</dbReference>
<dbReference type="PANTHER" id="PTHR33376">
    <property type="match status" value="1"/>
</dbReference>
<proteinExistence type="predicted"/>
<dbReference type="CDD" id="cd13670">
    <property type="entry name" value="PBP2_TRAP_Tp0957_like"/>
    <property type="match status" value="1"/>
</dbReference>
<dbReference type="InterPro" id="IPR018389">
    <property type="entry name" value="DctP_fam"/>
</dbReference>
<gene>
    <name evidence="2" type="primary">dctP</name>
    <name evidence="2" type="ORF">H8E19_09950</name>
</gene>
<dbReference type="SUPFAM" id="SSF53850">
    <property type="entry name" value="Periplasmic binding protein-like II"/>
    <property type="match status" value="1"/>
</dbReference>
<keyword evidence="1" id="KW-0732">Signal</keyword>
<dbReference type="Proteomes" id="UP000650524">
    <property type="component" value="Unassembled WGS sequence"/>
</dbReference>